<feature type="domain" description="HAMP" evidence="6">
    <location>
        <begin position="210"/>
        <end position="263"/>
    </location>
</feature>
<keyword evidence="4" id="KW-0472">Membrane</keyword>
<dbReference type="SUPFAM" id="SSF58104">
    <property type="entry name" value="Methyl-accepting chemotaxis protein (MCP) signaling domain"/>
    <property type="match status" value="1"/>
</dbReference>
<dbReference type="Pfam" id="PF00672">
    <property type="entry name" value="HAMP"/>
    <property type="match status" value="1"/>
</dbReference>
<dbReference type="Proteomes" id="UP000321960">
    <property type="component" value="Unassembled WGS sequence"/>
</dbReference>
<dbReference type="AlphaFoldDB" id="A0A512J5X5"/>
<keyword evidence="10" id="KW-1185">Reference proteome</keyword>
<comment type="similarity">
    <text evidence="2">Belongs to the methyl-accepting chemotaxis (MCP) protein family.</text>
</comment>
<feature type="domain" description="Methyl-accepting transducer" evidence="5">
    <location>
        <begin position="304"/>
        <end position="540"/>
    </location>
</feature>
<feature type="transmembrane region" description="Helical" evidence="4">
    <location>
        <begin position="190"/>
        <end position="213"/>
    </location>
</feature>
<keyword evidence="4" id="KW-0812">Transmembrane</keyword>
<evidence type="ECO:0000259" key="6">
    <source>
        <dbReference type="PROSITE" id="PS50885"/>
    </source>
</evidence>
<proteinExistence type="inferred from homology"/>
<dbReference type="InterPro" id="IPR004090">
    <property type="entry name" value="Chemotax_Me-accpt_rcpt"/>
</dbReference>
<sequence length="560" mass="57686">MRNLSIRSKLVAAFAALTLVVVALGLLSLAGLSRVDGHLQEIEGNWLPSVRTAGEIDALTGRYNTSLLRHVVTSEPKSLGTVETDVLQRARKLDAVAVTYEPLVGSAEERTQFETFRREWRAFTEIGERIMALSREGRKAEALALYETEGVPPRRRASLALEAMIKLNNDGAAAAERAAASAYGATRTQVLGAIGFAALLSVGLALIIIRGIARGIGSVLQPMQALARGELDARVPHQGERTEIGRIADAVQVFKDGLVRMRALEEETALARAGAEAQRKAAMREMADGFERAVGGIVGIVTAAATELQATAQSMSGTAAETAGQSTAVAAAAEEAASNVGTVAAAAEELGSSVSEIGRQVSGSARLAQNAVEEAARTASLVQELSGAVSRIGDVVTMITTIAGQTNLLALNATIEAARAGESGRGFAVVAAEVKELANQTAKATEEISGQIARIQGSTGQAVTAIGDITARIQEISGVATAIAAAVEEQGAATQEIVRNVAQAAQGTGEVTANIAGVAGAAEETGAAAAQVLASASDLSRQSEHLGQEVSRFLATVRAA</sequence>
<evidence type="ECO:0000313" key="8">
    <source>
        <dbReference type="EMBL" id="GLS63538.1"/>
    </source>
</evidence>
<dbReference type="Gene3D" id="6.10.340.10">
    <property type="match status" value="1"/>
</dbReference>
<keyword evidence="4" id="KW-1133">Transmembrane helix</keyword>
<dbReference type="InterPro" id="IPR024478">
    <property type="entry name" value="HlyB_4HB_MCP"/>
</dbReference>
<dbReference type="Proteomes" id="UP001156856">
    <property type="component" value="Unassembled WGS sequence"/>
</dbReference>
<evidence type="ECO:0000313" key="7">
    <source>
        <dbReference type="EMBL" id="GEP05323.1"/>
    </source>
</evidence>
<dbReference type="SMART" id="SM00283">
    <property type="entry name" value="MA"/>
    <property type="match status" value="1"/>
</dbReference>
<reference evidence="8" key="1">
    <citation type="journal article" date="2014" name="Int. J. Syst. Evol. Microbiol.">
        <title>Complete genome of a new Firmicutes species belonging to the dominant human colonic microbiota ('Ruminococcus bicirculans') reveals two chromosomes and a selective capacity to utilize plant glucans.</title>
        <authorList>
            <consortium name="NISC Comparative Sequencing Program"/>
            <person name="Wegmann U."/>
            <person name="Louis P."/>
            <person name="Goesmann A."/>
            <person name="Henrissat B."/>
            <person name="Duncan S.H."/>
            <person name="Flint H.J."/>
        </authorList>
    </citation>
    <scope>NUCLEOTIDE SEQUENCE</scope>
    <source>
        <strain evidence="8">NBRC 107715</strain>
    </source>
</reference>
<organism evidence="7 9">
    <name type="scientific">Methylobacterium oxalidis</name>
    <dbReference type="NCBI Taxonomy" id="944322"/>
    <lineage>
        <taxon>Bacteria</taxon>
        <taxon>Pseudomonadati</taxon>
        <taxon>Pseudomonadota</taxon>
        <taxon>Alphaproteobacteria</taxon>
        <taxon>Hyphomicrobiales</taxon>
        <taxon>Methylobacteriaceae</taxon>
        <taxon>Methylobacterium</taxon>
    </lineage>
</organism>
<dbReference type="GO" id="GO:0007165">
    <property type="term" value="P:signal transduction"/>
    <property type="evidence" value="ECO:0007669"/>
    <property type="project" value="UniProtKB-KW"/>
</dbReference>
<dbReference type="PRINTS" id="PR00260">
    <property type="entry name" value="CHEMTRNSDUCR"/>
</dbReference>
<evidence type="ECO:0000256" key="1">
    <source>
        <dbReference type="ARBA" id="ARBA00023224"/>
    </source>
</evidence>
<dbReference type="EMBL" id="BSPK01000024">
    <property type="protein sequence ID" value="GLS63538.1"/>
    <property type="molecule type" value="Genomic_DNA"/>
</dbReference>
<dbReference type="SMART" id="SM00304">
    <property type="entry name" value="HAMP"/>
    <property type="match status" value="1"/>
</dbReference>
<gene>
    <name evidence="8" type="ORF">GCM10007888_19190</name>
    <name evidence="7" type="ORF">MOX02_33610</name>
</gene>
<dbReference type="GO" id="GO:0004888">
    <property type="term" value="F:transmembrane signaling receptor activity"/>
    <property type="evidence" value="ECO:0007669"/>
    <property type="project" value="InterPro"/>
</dbReference>
<dbReference type="InterPro" id="IPR003660">
    <property type="entry name" value="HAMP_dom"/>
</dbReference>
<evidence type="ECO:0000256" key="4">
    <source>
        <dbReference type="SAM" id="Phobius"/>
    </source>
</evidence>
<dbReference type="PROSITE" id="PS50111">
    <property type="entry name" value="CHEMOTAXIS_TRANSDUC_2"/>
    <property type="match status" value="1"/>
</dbReference>
<accession>A0A512J5X5</accession>
<evidence type="ECO:0000313" key="9">
    <source>
        <dbReference type="Proteomes" id="UP000321960"/>
    </source>
</evidence>
<reference evidence="10" key="2">
    <citation type="journal article" date="2019" name="Int. J. Syst. Evol. Microbiol.">
        <title>The Global Catalogue of Microorganisms (GCM) 10K type strain sequencing project: providing services to taxonomists for standard genome sequencing and annotation.</title>
        <authorList>
            <consortium name="The Broad Institute Genomics Platform"/>
            <consortium name="The Broad Institute Genome Sequencing Center for Infectious Disease"/>
            <person name="Wu L."/>
            <person name="Ma J."/>
        </authorList>
    </citation>
    <scope>NUCLEOTIDE SEQUENCE [LARGE SCALE GENOMIC DNA]</scope>
    <source>
        <strain evidence="10">NBRC 107715</strain>
    </source>
</reference>
<evidence type="ECO:0000256" key="2">
    <source>
        <dbReference type="ARBA" id="ARBA00029447"/>
    </source>
</evidence>
<comment type="caution">
    <text evidence="7">The sequence shown here is derived from an EMBL/GenBank/DDBJ whole genome shotgun (WGS) entry which is preliminary data.</text>
</comment>
<evidence type="ECO:0000259" key="5">
    <source>
        <dbReference type="PROSITE" id="PS50111"/>
    </source>
</evidence>
<evidence type="ECO:0000256" key="3">
    <source>
        <dbReference type="PROSITE-ProRule" id="PRU00284"/>
    </source>
</evidence>
<reference evidence="7 9" key="3">
    <citation type="submission" date="2019-07" db="EMBL/GenBank/DDBJ databases">
        <title>Whole genome shotgun sequence of Methylobacterium oxalidis NBRC 107715.</title>
        <authorList>
            <person name="Hosoyama A."/>
            <person name="Uohara A."/>
            <person name="Ohji S."/>
            <person name="Ichikawa N."/>
        </authorList>
    </citation>
    <scope>NUCLEOTIDE SEQUENCE [LARGE SCALE GENOMIC DNA]</scope>
    <source>
        <strain evidence="7 9">NBRC 107715</strain>
    </source>
</reference>
<dbReference type="PROSITE" id="PS50885">
    <property type="entry name" value="HAMP"/>
    <property type="match status" value="1"/>
</dbReference>
<keyword evidence="1 3" id="KW-0807">Transducer</keyword>
<dbReference type="Pfam" id="PF00015">
    <property type="entry name" value="MCPsignal"/>
    <property type="match status" value="1"/>
</dbReference>
<dbReference type="EMBL" id="BJZU01000066">
    <property type="protein sequence ID" value="GEP05323.1"/>
    <property type="molecule type" value="Genomic_DNA"/>
</dbReference>
<dbReference type="GO" id="GO:0006935">
    <property type="term" value="P:chemotaxis"/>
    <property type="evidence" value="ECO:0007669"/>
    <property type="project" value="InterPro"/>
</dbReference>
<dbReference type="PANTHER" id="PTHR32089">
    <property type="entry name" value="METHYL-ACCEPTING CHEMOTAXIS PROTEIN MCPB"/>
    <property type="match status" value="1"/>
</dbReference>
<evidence type="ECO:0000313" key="10">
    <source>
        <dbReference type="Proteomes" id="UP001156856"/>
    </source>
</evidence>
<name>A0A512J5X5_9HYPH</name>
<dbReference type="GO" id="GO:0016020">
    <property type="term" value="C:membrane"/>
    <property type="evidence" value="ECO:0007669"/>
    <property type="project" value="InterPro"/>
</dbReference>
<dbReference type="PANTHER" id="PTHR32089:SF112">
    <property type="entry name" value="LYSOZYME-LIKE PROTEIN-RELATED"/>
    <property type="match status" value="1"/>
</dbReference>
<dbReference type="Pfam" id="PF12729">
    <property type="entry name" value="4HB_MCP_1"/>
    <property type="match status" value="1"/>
</dbReference>
<protein>
    <submittedName>
        <fullName evidence="7">Methyl-accepting chemotaxis protein</fullName>
    </submittedName>
</protein>
<dbReference type="InterPro" id="IPR004089">
    <property type="entry name" value="MCPsignal_dom"/>
</dbReference>
<dbReference type="Gene3D" id="1.10.287.950">
    <property type="entry name" value="Methyl-accepting chemotaxis protein"/>
    <property type="match status" value="1"/>
</dbReference>
<reference evidence="8" key="4">
    <citation type="submission" date="2023-01" db="EMBL/GenBank/DDBJ databases">
        <title>Draft genome sequence of Methylobacterium oxalidis strain NBRC 107715.</title>
        <authorList>
            <person name="Sun Q."/>
            <person name="Mori K."/>
        </authorList>
    </citation>
    <scope>NUCLEOTIDE SEQUENCE</scope>
    <source>
        <strain evidence="8">NBRC 107715</strain>
    </source>
</reference>